<protein>
    <submittedName>
        <fullName evidence="3">Universal stress protein uspA</fullName>
    </submittedName>
</protein>
<dbReference type="CDD" id="cd00293">
    <property type="entry name" value="USP-like"/>
    <property type="match status" value="2"/>
</dbReference>
<dbReference type="eggNOG" id="COG0589">
    <property type="taxonomic scope" value="Bacteria"/>
</dbReference>
<dbReference type="PRINTS" id="PR01438">
    <property type="entry name" value="UNVRSLSTRESS"/>
</dbReference>
<evidence type="ECO:0000313" key="3">
    <source>
        <dbReference type="EMBL" id="ABV92167.1"/>
    </source>
</evidence>
<evidence type="ECO:0000313" key="4">
    <source>
        <dbReference type="Proteomes" id="UP000006833"/>
    </source>
</evidence>
<feature type="domain" description="UspA" evidence="2">
    <location>
        <begin position="149"/>
        <end position="285"/>
    </location>
</feature>
<dbReference type="PANTHER" id="PTHR46268:SF15">
    <property type="entry name" value="UNIVERSAL STRESS PROTEIN HP_0031"/>
    <property type="match status" value="1"/>
</dbReference>
<dbReference type="Proteomes" id="UP000006833">
    <property type="component" value="Chromosome"/>
</dbReference>
<keyword evidence="4" id="KW-1185">Reference proteome</keyword>
<organism evidence="3 4">
    <name type="scientific">Dinoroseobacter shibae (strain DSM 16493 / NCIMB 14021 / DFL 12)</name>
    <dbReference type="NCBI Taxonomy" id="398580"/>
    <lineage>
        <taxon>Bacteria</taxon>
        <taxon>Pseudomonadati</taxon>
        <taxon>Pseudomonadota</taxon>
        <taxon>Alphaproteobacteria</taxon>
        <taxon>Rhodobacterales</taxon>
        <taxon>Roseobacteraceae</taxon>
        <taxon>Dinoroseobacter</taxon>
    </lineage>
</organism>
<feature type="domain" description="UspA" evidence="2">
    <location>
        <begin position="6"/>
        <end position="140"/>
    </location>
</feature>
<sequence length="297" mass="31143">MSVRCILAAVGGFPQDEAVLERAVDIAARHRAALVVVHIVDLPVMGGLSADSDTLRDQAAQAARDRIEVCAARLGQQAPALDIRVASGAPALCLIAMSDEIDPDLIVMRAHQRTSIADKILGSTTDRVIAGGSRPVLVVKRAVEGAYASVFVTTNGKDDAEGALRFTRRLLPAAELNLVQAVQVAPQLEEAMLRIGTGQSEVRAHLDELAQIATAELGALVAQAEGGVAHRVLRGDPAAALVREARATSVDLIVAGAGRSGLLRRAFVGSVARRLLRDAECDVLILYPEASDEAHGA</sequence>
<proteinExistence type="inferred from homology"/>
<comment type="similarity">
    <text evidence="1">Belongs to the universal stress protein A family.</text>
</comment>
<name>A8LN23_DINSH</name>
<accession>A8LN23</accession>
<evidence type="ECO:0000259" key="2">
    <source>
        <dbReference type="Pfam" id="PF00582"/>
    </source>
</evidence>
<evidence type="ECO:0000256" key="1">
    <source>
        <dbReference type="ARBA" id="ARBA00008791"/>
    </source>
</evidence>
<dbReference type="KEGG" id="dsh:Dshi_0418"/>
<dbReference type="InterPro" id="IPR014729">
    <property type="entry name" value="Rossmann-like_a/b/a_fold"/>
</dbReference>
<dbReference type="InterPro" id="IPR006015">
    <property type="entry name" value="Universal_stress_UspA"/>
</dbReference>
<dbReference type="PANTHER" id="PTHR46268">
    <property type="entry name" value="STRESS RESPONSE PROTEIN NHAX"/>
    <property type="match status" value="1"/>
</dbReference>
<dbReference type="InterPro" id="IPR006016">
    <property type="entry name" value="UspA"/>
</dbReference>
<dbReference type="SUPFAM" id="SSF52402">
    <property type="entry name" value="Adenine nucleotide alpha hydrolases-like"/>
    <property type="match status" value="2"/>
</dbReference>
<dbReference type="AlphaFoldDB" id="A8LN23"/>
<dbReference type="RefSeq" id="WP_012177097.1">
    <property type="nucleotide sequence ID" value="NC_009952.1"/>
</dbReference>
<dbReference type="OrthoDB" id="5564966at2"/>
<dbReference type="EMBL" id="CP000830">
    <property type="protein sequence ID" value="ABV92167.1"/>
    <property type="molecule type" value="Genomic_DNA"/>
</dbReference>
<dbReference type="Gene3D" id="3.40.50.620">
    <property type="entry name" value="HUPs"/>
    <property type="match status" value="2"/>
</dbReference>
<reference evidence="4" key="1">
    <citation type="journal article" date="2010" name="ISME J.">
        <title>The complete genome sequence of the algal symbiont Dinoroseobacter shibae: a hitchhiker's guide to life in the sea.</title>
        <authorList>
            <person name="Wagner-Dobler I."/>
            <person name="Ballhausen B."/>
            <person name="Berger M."/>
            <person name="Brinkhoff T."/>
            <person name="Buchholz I."/>
            <person name="Bunk B."/>
            <person name="Cypionka H."/>
            <person name="Daniel R."/>
            <person name="Drepper T."/>
            <person name="Gerdts G."/>
            <person name="Hahnke S."/>
            <person name="Han C."/>
            <person name="Jahn D."/>
            <person name="Kalhoefer D."/>
            <person name="Kiss H."/>
            <person name="Klenk H.P."/>
            <person name="Kyrpides N."/>
            <person name="Liebl W."/>
            <person name="Liesegang H."/>
            <person name="Meincke L."/>
            <person name="Pati A."/>
            <person name="Petersen J."/>
            <person name="Piekarski T."/>
            <person name="Pommerenke C."/>
            <person name="Pradella S."/>
            <person name="Pukall R."/>
            <person name="Rabus R."/>
            <person name="Stackebrandt E."/>
            <person name="Thole S."/>
            <person name="Thompson L."/>
            <person name="Tielen P."/>
            <person name="Tomasch J."/>
            <person name="von Jan M."/>
            <person name="Wanphrut N."/>
            <person name="Wichels A."/>
            <person name="Zech H."/>
            <person name="Simon M."/>
        </authorList>
    </citation>
    <scope>NUCLEOTIDE SEQUENCE [LARGE SCALE GENOMIC DNA]</scope>
    <source>
        <strain evidence="4">DSM 16493 / NCIMB 14021 / DFL 12</strain>
    </source>
</reference>
<dbReference type="HOGENOM" id="CLU_049301_2_1_5"/>
<gene>
    <name evidence="3" type="primary">uspA2</name>
    <name evidence="3" type="ordered locus">Dshi_0418</name>
</gene>
<dbReference type="Pfam" id="PF00582">
    <property type="entry name" value="Usp"/>
    <property type="match status" value="2"/>
</dbReference>
<dbReference type="STRING" id="398580.Dshi_0418"/>